<dbReference type="PANTHER" id="PTHR43766">
    <property type="entry name" value="TRYPTOPHAN--TRNA LIGASE, MITOCHONDRIAL"/>
    <property type="match status" value="1"/>
</dbReference>
<dbReference type="PRINTS" id="PR01039">
    <property type="entry name" value="TRNASYNTHTRP"/>
</dbReference>
<dbReference type="InterPro" id="IPR002305">
    <property type="entry name" value="aa-tRNA-synth_Ic"/>
</dbReference>
<dbReference type="InterPro" id="IPR014729">
    <property type="entry name" value="Rossmann-like_a/b/a_fold"/>
</dbReference>
<evidence type="ECO:0000256" key="2">
    <source>
        <dbReference type="ARBA" id="ARBA00013161"/>
    </source>
</evidence>
<dbReference type="FunFam" id="1.10.240.10:FF:000005">
    <property type="entry name" value="Tryptophan--tRNA ligase"/>
    <property type="match status" value="1"/>
</dbReference>
<accession>K1XZW6</accession>
<reference evidence="10" key="1">
    <citation type="journal article" date="2012" name="Science">
        <title>Fermentation, hydrogen, and sulfur metabolism in multiple uncultivated bacterial phyla.</title>
        <authorList>
            <person name="Wrighton K.C."/>
            <person name="Thomas B.C."/>
            <person name="Sharon I."/>
            <person name="Miller C.S."/>
            <person name="Castelle C.J."/>
            <person name="VerBerkmoes N.C."/>
            <person name="Wilkins M.J."/>
            <person name="Hettich R.L."/>
            <person name="Lipton M.S."/>
            <person name="Williams K.H."/>
            <person name="Long P.E."/>
            <person name="Banfield J.F."/>
        </authorList>
    </citation>
    <scope>NUCLEOTIDE SEQUENCE [LARGE SCALE GENOMIC DNA]</scope>
</reference>
<evidence type="ECO:0000256" key="7">
    <source>
        <dbReference type="ARBA" id="ARBA00023146"/>
    </source>
</evidence>
<keyword evidence="7 9" id="KW-0030">Aminoacyl-tRNA synthetase</keyword>
<dbReference type="PANTHER" id="PTHR43766:SF1">
    <property type="entry name" value="TRYPTOPHAN--TRNA LIGASE, MITOCHONDRIAL"/>
    <property type="match status" value="1"/>
</dbReference>
<dbReference type="GO" id="GO:0005829">
    <property type="term" value="C:cytosol"/>
    <property type="evidence" value="ECO:0007669"/>
    <property type="project" value="TreeGrafter"/>
</dbReference>
<dbReference type="InterPro" id="IPR050203">
    <property type="entry name" value="Trp-tRNA_synthetase"/>
</dbReference>
<keyword evidence="3 9" id="KW-0436">Ligase</keyword>
<organism evidence="10">
    <name type="scientific">uncultured bacterium</name>
    <name type="common">gcode 4</name>
    <dbReference type="NCBI Taxonomy" id="1234023"/>
    <lineage>
        <taxon>Bacteria</taxon>
        <taxon>environmental samples</taxon>
    </lineage>
</organism>
<evidence type="ECO:0000256" key="9">
    <source>
        <dbReference type="RuleBase" id="RU363036"/>
    </source>
</evidence>
<evidence type="ECO:0000256" key="3">
    <source>
        <dbReference type="ARBA" id="ARBA00022598"/>
    </source>
</evidence>
<evidence type="ECO:0000313" key="10">
    <source>
        <dbReference type="EMBL" id="EKD30506.1"/>
    </source>
</evidence>
<name>K1XZW6_9BACT</name>
<dbReference type="GO" id="GO:0005524">
    <property type="term" value="F:ATP binding"/>
    <property type="evidence" value="ECO:0007669"/>
    <property type="project" value="UniProtKB-KW"/>
</dbReference>
<evidence type="ECO:0000256" key="5">
    <source>
        <dbReference type="ARBA" id="ARBA00022840"/>
    </source>
</evidence>
<evidence type="ECO:0000256" key="8">
    <source>
        <dbReference type="ARBA" id="ARBA00049929"/>
    </source>
</evidence>
<dbReference type="Gene3D" id="1.10.240.10">
    <property type="entry name" value="Tyrosyl-Transfer RNA Synthetase"/>
    <property type="match status" value="1"/>
</dbReference>
<keyword evidence="6 9" id="KW-0648">Protein biosynthesis</keyword>
<keyword evidence="4 9" id="KW-0547">Nucleotide-binding</keyword>
<dbReference type="AlphaFoldDB" id="K1XZW6"/>
<proteinExistence type="inferred from homology"/>
<evidence type="ECO:0000256" key="4">
    <source>
        <dbReference type="ARBA" id="ARBA00022741"/>
    </source>
</evidence>
<gene>
    <name evidence="10" type="ORF">ACD_78C00027G0003</name>
</gene>
<dbReference type="InterPro" id="IPR001412">
    <property type="entry name" value="aa-tRNA-synth_I_CS"/>
</dbReference>
<evidence type="ECO:0000256" key="6">
    <source>
        <dbReference type="ARBA" id="ARBA00022917"/>
    </source>
</evidence>
<dbReference type="PROSITE" id="PS00178">
    <property type="entry name" value="AA_TRNA_LIGASE_I"/>
    <property type="match status" value="1"/>
</dbReference>
<dbReference type="GO" id="GO:0004830">
    <property type="term" value="F:tryptophan-tRNA ligase activity"/>
    <property type="evidence" value="ECO:0007669"/>
    <property type="project" value="UniProtKB-EC"/>
</dbReference>
<dbReference type="InterPro" id="IPR002306">
    <property type="entry name" value="Trp-tRNA-ligase"/>
</dbReference>
<dbReference type="EC" id="6.1.1.2" evidence="2"/>
<sequence>MIQWQFDGDPNFSSFRGKKLEPSELLPTSLYDKLFFMKKILTGVKPTGEQMHLGNLLGAVLPFKKLAENNDAAIFIADLHALTSVKSAGDLQRNTHEMALTYFSIFGIDTPVHIFRQSDIPPIPKLNWILNNVTPYSLMLRAHSFKDFQQKRNKMLYELAYKEWCNQTYIGVKEILDVSKPNPEYSQQLSVTIQKNEQEIKDRHKELKEFIENYENNLNMGVFNYPILMATDILAYDTDIVPVGQDQKQHLEMTRDIAKAFNKTYKTDIFKLPSEYIEKDVSVLPGIDGRKMSKSYGNFIGIFDDDKALKKKVMSIVTDSKGVDDIKDPNACNVFALIKTFATADKVESIRVKYLAPGYGYGHAKLELLEILTEYLKPYRDARATLEKHPELIEAKLQEGARIMNERIEAKMQEVKEVVGL</sequence>
<dbReference type="GO" id="GO:0006436">
    <property type="term" value="P:tryptophanyl-tRNA aminoacylation"/>
    <property type="evidence" value="ECO:0007669"/>
    <property type="project" value="InterPro"/>
</dbReference>
<dbReference type="Gene3D" id="3.40.50.620">
    <property type="entry name" value="HUPs"/>
    <property type="match status" value="2"/>
</dbReference>
<keyword evidence="5 9" id="KW-0067">ATP-binding</keyword>
<comment type="similarity">
    <text evidence="1 9">Belongs to the class-I aminoacyl-tRNA synthetase family.</text>
</comment>
<protein>
    <recommendedName>
        <fullName evidence="2">tryptophan--tRNA ligase</fullName>
        <ecNumber evidence="2">6.1.1.2</ecNumber>
    </recommendedName>
</protein>
<dbReference type="Pfam" id="PF00579">
    <property type="entry name" value="tRNA-synt_1b"/>
    <property type="match status" value="2"/>
</dbReference>
<comment type="caution">
    <text evidence="10">The sequence shown here is derived from an EMBL/GenBank/DDBJ whole genome shotgun (WGS) entry which is preliminary data.</text>
</comment>
<dbReference type="EMBL" id="AMFJ01034027">
    <property type="protein sequence ID" value="EKD30506.1"/>
    <property type="molecule type" value="Genomic_DNA"/>
</dbReference>
<evidence type="ECO:0000256" key="1">
    <source>
        <dbReference type="ARBA" id="ARBA00005594"/>
    </source>
</evidence>
<comment type="catalytic activity">
    <reaction evidence="8">
        <text>tRNA(Trp) + L-tryptophan + ATP = L-tryptophyl-tRNA(Trp) + AMP + diphosphate + H(+)</text>
        <dbReference type="Rhea" id="RHEA:24080"/>
        <dbReference type="Rhea" id="RHEA-COMP:9671"/>
        <dbReference type="Rhea" id="RHEA-COMP:9705"/>
        <dbReference type="ChEBI" id="CHEBI:15378"/>
        <dbReference type="ChEBI" id="CHEBI:30616"/>
        <dbReference type="ChEBI" id="CHEBI:33019"/>
        <dbReference type="ChEBI" id="CHEBI:57912"/>
        <dbReference type="ChEBI" id="CHEBI:78442"/>
        <dbReference type="ChEBI" id="CHEBI:78535"/>
        <dbReference type="ChEBI" id="CHEBI:456215"/>
        <dbReference type="EC" id="6.1.1.2"/>
    </reaction>
</comment>
<dbReference type="SUPFAM" id="SSF52374">
    <property type="entry name" value="Nucleotidylyl transferase"/>
    <property type="match status" value="1"/>
</dbReference>